<name>A0ACC3SR71_LIPKO</name>
<reference evidence="2" key="1">
    <citation type="journal article" date="2024" name="Front. Bioeng. Biotechnol.">
        <title>Genome-scale model development and genomic sequencing of the oleaginous clade Lipomyces.</title>
        <authorList>
            <person name="Czajka J.J."/>
            <person name="Han Y."/>
            <person name="Kim J."/>
            <person name="Mondo S.J."/>
            <person name="Hofstad B.A."/>
            <person name="Robles A."/>
            <person name="Haridas S."/>
            <person name="Riley R."/>
            <person name="LaButti K."/>
            <person name="Pangilinan J."/>
            <person name="Andreopoulos W."/>
            <person name="Lipzen A."/>
            <person name="Yan J."/>
            <person name="Wang M."/>
            <person name="Ng V."/>
            <person name="Grigoriev I.V."/>
            <person name="Spatafora J.W."/>
            <person name="Magnuson J.K."/>
            <person name="Baker S.E."/>
            <person name="Pomraning K.R."/>
        </authorList>
    </citation>
    <scope>NUCLEOTIDE SEQUENCE [LARGE SCALE GENOMIC DNA]</scope>
    <source>
        <strain evidence="2">CBS 7786</strain>
    </source>
</reference>
<accession>A0ACC3SR71</accession>
<dbReference type="EMBL" id="MU971514">
    <property type="protein sequence ID" value="KAK9234123.1"/>
    <property type="molecule type" value="Genomic_DNA"/>
</dbReference>
<proteinExistence type="predicted"/>
<organism evidence="1 2">
    <name type="scientific">Lipomyces kononenkoae</name>
    <name type="common">Yeast</name>
    <dbReference type="NCBI Taxonomy" id="34357"/>
    <lineage>
        <taxon>Eukaryota</taxon>
        <taxon>Fungi</taxon>
        <taxon>Dikarya</taxon>
        <taxon>Ascomycota</taxon>
        <taxon>Saccharomycotina</taxon>
        <taxon>Lipomycetes</taxon>
        <taxon>Lipomycetales</taxon>
        <taxon>Lipomycetaceae</taxon>
        <taxon>Lipomyces</taxon>
    </lineage>
</organism>
<gene>
    <name evidence="1" type="ORF">V1525DRAFT_82836</name>
</gene>
<evidence type="ECO:0000313" key="1">
    <source>
        <dbReference type="EMBL" id="KAK9234123.1"/>
    </source>
</evidence>
<sequence>MKTRYQQSSLARQLAVVNRLLSWNPDKWVQEWCDLLKELLSLQVRDLEGCYGLPSMACEHLRWAISVMYQFVMAERRSCYNCGKVGCGELSVPKGGFSSLRLRSISGKQECAQHLAAMIGHVSNLMMLTLTIFERLCKRKGSLTDLVAVRQRESMVDESV</sequence>
<dbReference type="Proteomes" id="UP001433508">
    <property type="component" value="Unassembled WGS sequence"/>
</dbReference>
<comment type="caution">
    <text evidence="1">The sequence shown here is derived from an EMBL/GenBank/DDBJ whole genome shotgun (WGS) entry which is preliminary data.</text>
</comment>
<protein>
    <submittedName>
        <fullName evidence="1">Uncharacterized protein</fullName>
    </submittedName>
</protein>
<evidence type="ECO:0000313" key="2">
    <source>
        <dbReference type="Proteomes" id="UP001433508"/>
    </source>
</evidence>
<keyword evidence="2" id="KW-1185">Reference proteome</keyword>